<reference evidence="5 6" key="1">
    <citation type="submission" date="2016-09" db="EMBL/GenBank/DDBJ databases">
        <title>Genome Sequence of the Lactobacillus fermentum strain NCC2970 (CNCM I-5068).</title>
        <authorList>
            <person name="Barretto C."/>
            <person name="Ngom-Bru C."/>
            <person name="Genevaz A."/>
            <person name="Fournier C."/>
            <person name="Moine D."/>
            <person name="Kassam M."/>
            <person name="Iltis A."/>
            <person name="Sagory-Zalkind P."/>
            <person name="Faucherand G."/>
            <person name="Descombes P."/>
            <person name="Duboux S."/>
        </authorList>
    </citation>
    <scope>NUCLEOTIDE SEQUENCE [LARGE SCALE GENOMIC DNA]</scope>
    <source>
        <strain evidence="5 6">NCC2970</strain>
    </source>
</reference>
<dbReference type="GO" id="GO:0016491">
    <property type="term" value="F:oxidoreductase activity"/>
    <property type="evidence" value="ECO:0007669"/>
    <property type="project" value="UniProtKB-KW"/>
</dbReference>
<proteinExistence type="inferred from homology"/>
<dbReference type="EMBL" id="CP017151">
    <property type="protein sequence ID" value="AOR73678.1"/>
    <property type="molecule type" value="Genomic_DNA"/>
</dbReference>
<evidence type="ECO:0000313" key="6">
    <source>
        <dbReference type="Proteomes" id="UP000094714"/>
    </source>
</evidence>
<dbReference type="Proteomes" id="UP000094714">
    <property type="component" value="Chromosome"/>
</dbReference>
<dbReference type="Pfam" id="PF00248">
    <property type="entry name" value="Aldo_ket_red"/>
    <property type="match status" value="1"/>
</dbReference>
<evidence type="ECO:0000256" key="3">
    <source>
        <dbReference type="ARBA" id="ARBA00023002"/>
    </source>
</evidence>
<dbReference type="InterPro" id="IPR036812">
    <property type="entry name" value="NAD(P)_OxRdtase_dom_sf"/>
</dbReference>
<dbReference type="Gene3D" id="3.20.20.100">
    <property type="entry name" value="NADP-dependent oxidoreductase domain"/>
    <property type="match status" value="1"/>
</dbReference>
<protein>
    <submittedName>
        <fullName evidence="5">Aldo/keto reductase family protein</fullName>
    </submittedName>
</protein>
<dbReference type="PANTHER" id="PTHR43150">
    <property type="entry name" value="HYPERKINETIC, ISOFORM M"/>
    <property type="match status" value="1"/>
</dbReference>
<organism evidence="5 6">
    <name type="scientific">Limosilactobacillus fermentum</name>
    <name type="common">Lactobacillus fermentum</name>
    <dbReference type="NCBI Taxonomy" id="1613"/>
    <lineage>
        <taxon>Bacteria</taxon>
        <taxon>Bacillati</taxon>
        <taxon>Bacillota</taxon>
        <taxon>Bacilli</taxon>
        <taxon>Lactobacillales</taxon>
        <taxon>Lactobacillaceae</taxon>
        <taxon>Limosilactobacillus</taxon>
    </lineage>
</organism>
<feature type="domain" description="NADP-dependent oxidoreductase" evidence="4">
    <location>
        <begin position="28"/>
        <end position="328"/>
    </location>
</feature>
<dbReference type="InterPro" id="IPR023210">
    <property type="entry name" value="NADP_OxRdtase_dom"/>
</dbReference>
<sequence length="339" mass="37504">MIMQLKVDRYQNMTYRRVGKSGLKLSAIGLGFWHNFGSVDPFDQQRAIIKAALDLGITYFDLANNYGPTPGSAEENLGRLLRTDLKPYRDELVIATKAGYHMWEGPYGEWGSKKSIIASADQSLTRLGLDYVDIFYSHRPDPETPFEETALALDQLVHQGKALYIGISNYSGAQAKEMATIFDDLKTPYIVCQNRYNLFNRQVESDLFPELKRAGKAMVAFSPLCQGLLTNKYLNGIPADSRAAKTTSPFLHPSQVEQTLATVKRLNQIASDRGQTLAEMALSWDLRSDLVASVIAGASRPEQLVANVMALNAPAFTADELTAIDAALAAQAEVDWSRE</sequence>
<comment type="similarity">
    <text evidence="1">Belongs to the shaker potassium channel beta subunit family.</text>
</comment>
<name>A0A1D7ZUY8_LIMFE</name>
<dbReference type="InterPro" id="IPR005399">
    <property type="entry name" value="K_chnl_volt-dep_bsu_KCNAB-rel"/>
</dbReference>
<dbReference type="AlphaFoldDB" id="A0A1D7ZUY8"/>
<dbReference type="PANTHER" id="PTHR43150:SF4">
    <property type="entry name" value="L-GLYCERALDEHYDE 3-PHOSPHATE REDUCTASE"/>
    <property type="match status" value="1"/>
</dbReference>
<gene>
    <name evidence="5" type="ORF">LACFE_CDS0199</name>
</gene>
<evidence type="ECO:0000313" key="5">
    <source>
        <dbReference type="EMBL" id="AOR73678.1"/>
    </source>
</evidence>
<evidence type="ECO:0000259" key="4">
    <source>
        <dbReference type="Pfam" id="PF00248"/>
    </source>
</evidence>
<dbReference type="RefSeq" id="WP_003683273.1">
    <property type="nucleotide sequence ID" value="NZ_BJLV01000026.1"/>
</dbReference>
<keyword evidence="3" id="KW-0560">Oxidoreductase</keyword>
<accession>A0A1D7ZUY8</accession>
<dbReference type="SUPFAM" id="SSF51430">
    <property type="entry name" value="NAD(P)-linked oxidoreductase"/>
    <property type="match status" value="1"/>
</dbReference>
<dbReference type="GO" id="GO:0051596">
    <property type="term" value="P:methylglyoxal catabolic process"/>
    <property type="evidence" value="ECO:0007669"/>
    <property type="project" value="TreeGrafter"/>
</dbReference>
<keyword evidence="2" id="KW-0521">NADP</keyword>
<dbReference type="PATRIC" id="fig|1613.112.peg.212"/>
<evidence type="ECO:0000256" key="1">
    <source>
        <dbReference type="ARBA" id="ARBA00006515"/>
    </source>
</evidence>
<evidence type="ECO:0000256" key="2">
    <source>
        <dbReference type="ARBA" id="ARBA00022857"/>
    </source>
</evidence>